<dbReference type="AlphaFoldDB" id="A0A8S3Y3F9"/>
<evidence type="ECO:0000313" key="2">
    <source>
        <dbReference type="EMBL" id="CAG5050070.1"/>
    </source>
</evidence>
<keyword evidence="3" id="KW-1185">Reference proteome</keyword>
<evidence type="ECO:0000256" key="1">
    <source>
        <dbReference type="SAM" id="MobiDB-lite"/>
    </source>
</evidence>
<comment type="caution">
    <text evidence="2">The sequence shown here is derived from an EMBL/GenBank/DDBJ whole genome shotgun (WGS) entry which is preliminary data.</text>
</comment>
<feature type="region of interest" description="Disordered" evidence="1">
    <location>
        <begin position="1"/>
        <end position="38"/>
    </location>
</feature>
<accession>A0A8S3Y3F9</accession>
<proteinExistence type="predicted"/>
<name>A0A8S3Y3F9_PARAO</name>
<reference evidence="2" key="1">
    <citation type="submission" date="2021-04" db="EMBL/GenBank/DDBJ databases">
        <authorList>
            <person name="Tunstrom K."/>
        </authorList>
    </citation>
    <scope>NUCLEOTIDE SEQUENCE</scope>
</reference>
<protein>
    <submittedName>
        <fullName evidence="2">(apollo) hypothetical protein</fullName>
    </submittedName>
</protein>
<feature type="compositionally biased region" description="Polar residues" evidence="1">
    <location>
        <begin position="1"/>
        <end position="14"/>
    </location>
</feature>
<dbReference type="EMBL" id="CAJQZP010001486">
    <property type="protein sequence ID" value="CAG5050070.1"/>
    <property type="molecule type" value="Genomic_DNA"/>
</dbReference>
<feature type="compositionally biased region" description="Low complexity" evidence="1">
    <location>
        <begin position="25"/>
        <end position="38"/>
    </location>
</feature>
<sequence length="84" mass="9097">MDSKTVDQSQVKSNDTPKVHKSKTETTQTNTTSNNNNTLIGQIITNDNILKAIIGALVAMANSGCKMTTSSIKEMLITNLKNNE</sequence>
<dbReference type="Proteomes" id="UP000691718">
    <property type="component" value="Unassembled WGS sequence"/>
</dbReference>
<gene>
    <name evidence="2" type="ORF">PAPOLLO_LOCUS24678</name>
</gene>
<organism evidence="2 3">
    <name type="scientific">Parnassius apollo</name>
    <name type="common">Apollo butterfly</name>
    <name type="synonym">Papilio apollo</name>
    <dbReference type="NCBI Taxonomy" id="110799"/>
    <lineage>
        <taxon>Eukaryota</taxon>
        <taxon>Metazoa</taxon>
        <taxon>Ecdysozoa</taxon>
        <taxon>Arthropoda</taxon>
        <taxon>Hexapoda</taxon>
        <taxon>Insecta</taxon>
        <taxon>Pterygota</taxon>
        <taxon>Neoptera</taxon>
        <taxon>Endopterygota</taxon>
        <taxon>Lepidoptera</taxon>
        <taxon>Glossata</taxon>
        <taxon>Ditrysia</taxon>
        <taxon>Papilionoidea</taxon>
        <taxon>Papilionidae</taxon>
        <taxon>Parnassiinae</taxon>
        <taxon>Parnassini</taxon>
        <taxon>Parnassius</taxon>
        <taxon>Parnassius</taxon>
    </lineage>
</organism>
<feature type="compositionally biased region" description="Basic and acidic residues" evidence="1">
    <location>
        <begin position="15"/>
        <end position="24"/>
    </location>
</feature>
<evidence type="ECO:0000313" key="3">
    <source>
        <dbReference type="Proteomes" id="UP000691718"/>
    </source>
</evidence>